<keyword evidence="2" id="KW-1185">Reference proteome</keyword>
<dbReference type="AlphaFoldDB" id="A0A4Y7L1B7"/>
<reference evidence="1 2" key="1">
    <citation type="journal article" date="2018" name="Science">
        <title>The opium poppy genome and morphinan production.</title>
        <authorList>
            <person name="Guo L."/>
            <person name="Winzer T."/>
            <person name="Yang X."/>
            <person name="Li Y."/>
            <person name="Ning Z."/>
            <person name="He Z."/>
            <person name="Teodor R."/>
            <person name="Lu Y."/>
            <person name="Bowser T.A."/>
            <person name="Graham I.A."/>
            <person name="Ye K."/>
        </authorList>
    </citation>
    <scope>NUCLEOTIDE SEQUENCE [LARGE SCALE GENOMIC DNA]</scope>
    <source>
        <strain evidence="2">cv. HN1</strain>
        <tissue evidence="1">Leaves</tissue>
    </source>
</reference>
<sequence length="76" mass="8777">MLYIRSLGHYINRDFMKSMNDVCQCLVDAPGFWQGWYLRRTLLNRTETDALLGALFFYAANAAVPAIMKARSLRET</sequence>
<protein>
    <submittedName>
        <fullName evidence="1">Uncharacterized protein</fullName>
    </submittedName>
</protein>
<gene>
    <name evidence="1" type="ORF">C5167_003542</name>
</gene>
<dbReference type="InterPro" id="IPR011990">
    <property type="entry name" value="TPR-like_helical_dom_sf"/>
</dbReference>
<accession>A0A4Y7L1B7</accession>
<dbReference type="Proteomes" id="UP000316621">
    <property type="component" value="Chromosome 9"/>
</dbReference>
<name>A0A4Y7L1B7_PAPSO</name>
<proteinExistence type="predicted"/>
<evidence type="ECO:0000313" key="1">
    <source>
        <dbReference type="EMBL" id="RZC79343.1"/>
    </source>
</evidence>
<dbReference type="Gramene" id="RZC79343">
    <property type="protein sequence ID" value="RZC79343"/>
    <property type="gene ID" value="C5167_003542"/>
</dbReference>
<evidence type="ECO:0000313" key="2">
    <source>
        <dbReference type="Proteomes" id="UP000316621"/>
    </source>
</evidence>
<organism evidence="1 2">
    <name type="scientific">Papaver somniferum</name>
    <name type="common">Opium poppy</name>
    <dbReference type="NCBI Taxonomy" id="3469"/>
    <lineage>
        <taxon>Eukaryota</taxon>
        <taxon>Viridiplantae</taxon>
        <taxon>Streptophyta</taxon>
        <taxon>Embryophyta</taxon>
        <taxon>Tracheophyta</taxon>
        <taxon>Spermatophyta</taxon>
        <taxon>Magnoliopsida</taxon>
        <taxon>Ranunculales</taxon>
        <taxon>Papaveraceae</taxon>
        <taxon>Papaveroideae</taxon>
        <taxon>Papaver</taxon>
    </lineage>
</organism>
<dbReference type="EMBL" id="CM010723">
    <property type="protein sequence ID" value="RZC79343.1"/>
    <property type="molecule type" value="Genomic_DNA"/>
</dbReference>
<dbReference type="Gene3D" id="1.25.40.10">
    <property type="entry name" value="Tetratricopeptide repeat domain"/>
    <property type="match status" value="1"/>
</dbReference>